<evidence type="ECO:0000256" key="1">
    <source>
        <dbReference type="SAM" id="MobiDB-lite"/>
    </source>
</evidence>
<feature type="compositionally biased region" description="Acidic residues" evidence="1">
    <location>
        <begin position="284"/>
        <end position="297"/>
    </location>
</feature>
<sequence>MSKPVSSARKQPATVSPRKKASTVVHKKDPVPELLPSPALVPAPAVPASPQEAVATGAPKRGATTAASATTPPKLLPKKRKADRESGGDPTAVDDLNSLTLNTPARRSPRKPVPTEKAQYNIEQAMADLPQTPPGRQKSWILQGAKRRMAEADANDAACASDTATTISWSPSPKPKARARPLSRPKAVPRSKWPSPPSSQASPSRSVKGKNKAVIVSSDEEDDAQNLHLRELTPFEESELPTLTQMVSAFGDSTSHPSSALFDDIAVESGAEEDSVHDDNLNEAADEDQYDLDDSFIDDSGAPEYDSDNADNTVEGRLDLEDTYEPDANDPVDEVEYADEDPVDGGDDDLADSGDEVEFVDQDEEGLYDDPSAVPAQAGGDDCDDDLMSVDVQDDNDITLQAAPVGQNSSLEDDLFPFDCDANPSTVADEHASDDEPMEYLGDFPPVSSKPGNSFRPSPRKVSAKEAKQAKERQGQQALPFSLTPASSRKAGAQLISDKSTGSHVGVSATPRAKTNDSKVASSSTPSASAPERAQVRVQTASSVSPQKAPAKSVGGVRTTRAPATPGAAGTSSSPFSTTVARPSVQSSSPLRVGSAAPSAPPPAPDPNSALDESLQSPKMRFIYRDLPAKARVSRATVYSFKGCVLPTALPYDGEFALGLCTDDNAKRRLVKALRFDSYSRILSLNRNGNVPVRDIRFECVQIQYAGRFLPAVYVNTGFIWTSDLQGVRGNTKNVLLRSMCQEWELLQGGLGRILTAQEFQAHLDTQNGAMMFATKKLQETENSQGRTDAGRGVGRTLPPVVSTTTSNHTELPACALKKHLRFDESVPVFDGRTEKLNNGVGFLSTPDDWKSLDTLPRFPDGEDLPEDALVTVGFTVSGFGPLSGMSFKGVNLLLLFIIVLDLPKV</sequence>
<feature type="compositionally biased region" description="Polar residues" evidence="1">
    <location>
        <begin position="537"/>
        <end position="546"/>
    </location>
</feature>
<feature type="compositionally biased region" description="Low complexity" evidence="1">
    <location>
        <begin position="155"/>
        <end position="166"/>
    </location>
</feature>
<feature type="region of interest" description="Disordered" evidence="1">
    <location>
        <begin position="404"/>
        <end position="613"/>
    </location>
</feature>
<feature type="compositionally biased region" description="Polar residues" evidence="1">
    <location>
        <begin position="576"/>
        <end position="590"/>
    </location>
</feature>
<gene>
    <name evidence="2" type="ORF">V5O48_009711</name>
</gene>
<dbReference type="Proteomes" id="UP001465976">
    <property type="component" value="Unassembled WGS sequence"/>
</dbReference>
<proteinExistence type="predicted"/>
<evidence type="ECO:0000313" key="2">
    <source>
        <dbReference type="EMBL" id="KAL0572249.1"/>
    </source>
</evidence>
<feature type="compositionally biased region" description="Basic and acidic residues" evidence="1">
    <location>
        <begin position="463"/>
        <end position="474"/>
    </location>
</feature>
<feature type="compositionally biased region" description="Low complexity" evidence="1">
    <location>
        <begin position="63"/>
        <end position="73"/>
    </location>
</feature>
<feature type="compositionally biased region" description="Basic residues" evidence="1">
    <location>
        <begin position="175"/>
        <end position="189"/>
    </location>
</feature>
<feature type="compositionally biased region" description="Low complexity" evidence="1">
    <location>
        <begin position="521"/>
        <end position="531"/>
    </location>
</feature>
<feature type="compositionally biased region" description="Low complexity" evidence="1">
    <location>
        <begin position="558"/>
        <end position="575"/>
    </location>
</feature>
<accession>A0ABR3FAX1</accession>
<reference evidence="2 3" key="1">
    <citation type="submission" date="2024-02" db="EMBL/GenBank/DDBJ databases">
        <title>A draft genome for the cacao thread blight pathogen Marasmius crinis-equi.</title>
        <authorList>
            <person name="Cohen S.P."/>
            <person name="Baruah I.K."/>
            <person name="Amoako-Attah I."/>
            <person name="Bukari Y."/>
            <person name="Meinhardt L.W."/>
            <person name="Bailey B.A."/>
        </authorList>
    </citation>
    <scope>NUCLEOTIDE SEQUENCE [LARGE SCALE GENOMIC DNA]</scope>
    <source>
        <strain evidence="2 3">GH-76</strain>
    </source>
</reference>
<name>A0ABR3FAX1_9AGAR</name>
<feature type="region of interest" description="Disordered" evidence="1">
    <location>
        <begin position="1"/>
        <end position="387"/>
    </location>
</feature>
<protein>
    <submittedName>
        <fullName evidence="2">Uncharacterized protein</fullName>
    </submittedName>
</protein>
<keyword evidence="3" id="KW-1185">Reference proteome</keyword>
<organism evidence="2 3">
    <name type="scientific">Marasmius crinis-equi</name>
    <dbReference type="NCBI Taxonomy" id="585013"/>
    <lineage>
        <taxon>Eukaryota</taxon>
        <taxon>Fungi</taxon>
        <taxon>Dikarya</taxon>
        <taxon>Basidiomycota</taxon>
        <taxon>Agaricomycotina</taxon>
        <taxon>Agaricomycetes</taxon>
        <taxon>Agaricomycetidae</taxon>
        <taxon>Agaricales</taxon>
        <taxon>Marasmiineae</taxon>
        <taxon>Marasmiaceae</taxon>
        <taxon>Marasmius</taxon>
    </lineage>
</organism>
<feature type="compositionally biased region" description="Pro residues" evidence="1">
    <location>
        <begin position="33"/>
        <end position="47"/>
    </location>
</feature>
<feature type="compositionally biased region" description="Polar residues" evidence="1">
    <location>
        <begin position="475"/>
        <end position="487"/>
    </location>
</feature>
<evidence type="ECO:0000313" key="3">
    <source>
        <dbReference type="Proteomes" id="UP001465976"/>
    </source>
</evidence>
<comment type="caution">
    <text evidence="2">The sequence shown here is derived from an EMBL/GenBank/DDBJ whole genome shotgun (WGS) entry which is preliminary data.</text>
</comment>
<feature type="region of interest" description="Disordered" evidence="1">
    <location>
        <begin position="781"/>
        <end position="809"/>
    </location>
</feature>
<dbReference type="EMBL" id="JBAHYK010000651">
    <property type="protein sequence ID" value="KAL0572249.1"/>
    <property type="molecule type" value="Genomic_DNA"/>
</dbReference>
<feature type="compositionally biased region" description="Acidic residues" evidence="1">
    <location>
        <begin position="321"/>
        <end position="368"/>
    </location>
</feature>
<feature type="compositionally biased region" description="Polar residues" evidence="1">
    <location>
        <begin position="241"/>
        <end position="258"/>
    </location>
</feature>